<dbReference type="GO" id="GO:1903259">
    <property type="term" value="P:exon-exon junction complex disassembly"/>
    <property type="evidence" value="ECO:0007669"/>
    <property type="project" value="InterPro"/>
</dbReference>
<dbReference type="EMBL" id="SWFS01000478">
    <property type="protein sequence ID" value="KAA8901894.1"/>
    <property type="molecule type" value="Genomic_DNA"/>
</dbReference>
<feature type="compositionally biased region" description="Polar residues" evidence="1">
    <location>
        <begin position="168"/>
        <end position="180"/>
    </location>
</feature>
<dbReference type="InterPro" id="IPR036348">
    <property type="entry name" value="WIBG_N_sf"/>
</dbReference>
<dbReference type="GO" id="GO:0003723">
    <property type="term" value="F:RNA binding"/>
    <property type="evidence" value="ECO:0007669"/>
    <property type="project" value="TreeGrafter"/>
</dbReference>
<dbReference type="Pfam" id="PF09282">
    <property type="entry name" value="Mago-bind"/>
    <property type="match status" value="1"/>
</dbReference>
<dbReference type="InterPro" id="IPR015362">
    <property type="entry name" value="WIBG_mago-bd"/>
</dbReference>
<proteinExistence type="predicted"/>
<feature type="compositionally biased region" description="Basic and acidic residues" evidence="1">
    <location>
        <begin position="181"/>
        <end position="236"/>
    </location>
</feature>
<feature type="region of interest" description="Disordered" evidence="1">
    <location>
        <begin position="1"/>
        <end position="260"/>
    </location>
</feature>
<evidence type="ECO:0000313" key="3">
    <source>
        <dbReference type="EMBL" id="KAA8901894.1"/>
    </source>
</evidence>
<evidence type="ECO:0000313" key="4">
    <source>
        <dbReference type="Proteomes" id="UP000761534"/>
    </source>
</evidence>
<dbReference type="PANTHER" id="PTHR22959">
    <property type="entry name" value="PYM PROTEIN"/>
    <property type="match status" value="1"/>
</dbReference>
<feature type="compositionally biased region" description="Polar residues" evidence="1">
    <location>
        <begin position="237"/>
        <end position="252"/>
    </location>
</feature>
<protein>
    <recommendedName>
        <fullName evidence="2">WIBG Mago-binding domain-containing protein</fullName>
    </recommendedName>
</protein>
<sequence>MDKVSASGIHTAEDGSRYVGGSVRPDGSVRRARKVKPGYVPEEDVPKYVPIGRRRALGQEAGGIIPKASVDSEQNKSNSSRERVGQSLRSSEGNGRPVRRSVRPVLDEKEGEESSEGQATQSRGRAIRSTRQTRPVLDDENKRPVRPVRPVVTDDDEADELIKGISGLSLNNATKVTTDVNKTKEQPVKGKDSNDLKQEKCPTKDTDDSPLEKNIKPDDEPPQKDTSSSKKDDEPKQTGQDKNTAPKPSSQKYIPPWKRK</sequence>
<accession>A0A642UU60</accession>
<dbReference type="AlphaFoldDB" id="A0A642UU60"/>
<dbReference type="OrthoDB" id="21625at2759"/>
<dbReference type="VEuPathDB" id="FungiDB:TRICI_005972"/>
<gene>
    <name evidence="3" type="ORF">TRICI_005972</name>
</gene>
<keyword evidence="4" id="KW-1185">Reference proteome</keyword>
<reference evidence="3" key="1">
    <citation type="journal article" date="2019" name="G3 (Bethesda)">
        <title>Genome Assemblies of Two Rare Opportunistic Yeast Pathogens: Diutina rugosa (syn. Candida rugosa) and Trichomonascus ciferrii (syn. Candida ciferrii).</title>
        <authorList>
            <person name="Mixao V."/>
            <person name="Saus E."/>
            <person name="Hansen A.P."/>
            <person name="Lass-Florl C."/>
            <person name="Gabaldon T."/>
        </authorList>
    </citation>
    <scope>NUCLEOTIDE SEQUENCE</scope>
    <source>
        <strain evidence="3">CBS 4856</strain>
    </source>
</reference>
<name>A0A642UU60_9ASCO</name>
<evidence type="ECO:0000256" key="1">
    <source>
        <dbReference type="SAM" id="MobiDB-lite"/>
    </source>
</evidence>
<evidence type="ECO:0000259" key="2">
    <source>
        <dbReference type="SMART" id="SM01273"/>
    </source>
</evidence>
<comment type="caution">
    <text evidence="3">The sequence shown here is derived from an EMBL/GenBank/DDBJ whole genome shotgun (WGS) entry which is preliminary data.</text>
</comment>
<dbReference type="Proteomes" id="UP000761534">
    <property type="component" value="Unassembled WGS sequence"/>
</dbReference>
<dbReference type="InterPro" id="IPR039333">
    <property type="entry name" value="PYM1"/>
</dbReference>
<organism evidence="3 4">
    <name type="scientific">Trichomonascus ciferrii</name>
    <dbReference type="NCBI Taxonomy" id="44093"/>
    <lineage>
        <taxon>Eukaryota</taxon>
        <taxon>Fungi</taxon>
        <taxon>Dikarya</taxon>
        <taxon>Ascomycota</taxon>
        <taxon>Saccharomycotina</taxon>
        <taxon>Dipodascomycetes</taxon>
        <taxon>Dipodascales</taxon>
        <taxon>Trichomonascaceae</taxon>
        <taxon>Trichomonascus</taxon>
        <taxon>Trichomonascus ciferrii complex</taxon>
    </lineage>
</organism>
<dbReference type="PANTHER" id="PTHR22959:SF0">
    <property type="entry name" value="PARTNER OF Y14 AND MAGO"/>
    <property type="match status" value="1"/>
</dbReference>
<feature type="domain" description="WIBG Mago-binding" evidence="2">
    <location>
        <begin position="15"/>
        <end position="41"/>
    </location>
</feature>
<dbReference type="GO" id="GO:0035145">
    <property type="term" value="C:exon-exon junction complex"/>
    <property type="evidence" value="ECO:0007669"/>
    <property type="project" value="TreeGrafter"/>
</dbReference>
<feature type="compositionally biased region" description="Polar residues" evidence="1">
    <location>
        <begin position="116"/>
        <end position="133"/>
    </location>
</feature>
<dbReference type="GO" id="GO:0005737">
    <property type="term" value="C:cytoplasm"/>
    <property type="evidence" value="ECO:0007669"/>
    <property type="project" value="TreeGrafter"/>
</dbReference>
<dbReference type="SUPFAM" id="SSF101931">
    <property type="entry name" value="Pym (Within the bgcn gene intron protein, WIBG), N-terminal domain"/>
    <property type="match status" value="1"/>
</dbReference>
<dbReference type="SMART" id="SM01273">
    <property type="entry name" value="Mago-bind"/>
    <property type="match status" value="1"/>
</dbReference>